<dbReference type="AlphaFoldDB" id="A0A4R5KGI4"/>
<dbReference type="RefSeq" id="WP_133232867.1">
    <property type="nucleotide sequence ID" value="NZ_SMRT01000013.1"/>
</dbReference>
<proteinExistence type="predicted"/>
<name>A0A4R5KGI4_9BACL</name>
<reference evidence="1 2" key="1">
    <citation type="submission" date="2019-03" db="EMBL/GenBank/DDBJ databases">
        <title>This is whole genome sequence of Paenibacillus sp MS74 strain.</title>
        <authorList>
            <person name="Trinh H.N."/>
        </authorList>
    </citation>
    <scope>NUCLEOTIDE SEQUENCE [LARGE SCALE GENOMIC DNA]</scope>
    <source>
        <strain evidence="1 2">MS74</strain>
    </source>
</reference>
<keyword evidence="2" id="KW-1185">Reference proteome</keyword>
<protein>
    <submittedName>
        <fullName evidence="1">Uncharacterized protein</fullName>
    </submittedName>
</protein>
<comment type="caution">
    <text evidence="1">The sequence shown here is derived from an EMBL/GenBank/DDBJ whole genome shotgun (WGS) entry which is preliminary data.</text>
</comment>
<evidence type="ECO:0000313" key="2">
    <source>
        <dbReference type="Proteomes" id="UP000295636"/>
    </source>
</evidence>
<dbReference type="EMBL" id="SMRT01000013">
    <property type="protein sequence ID" value="TDF94463.1"/>
    <property type="molecule type" value="Genomic_DNA"/>
</dbReference>
<accession>A0A4R5KGI4</accession>
<gene>
    <name evidence="1" type="ORF">E1757_23945</name>
</gene>
<organism evidence="1 2">
    <name type="scientific">Paenibacillus piri</name>
    <dbReference type="NCBI Taxonomy" id="2547395"/>
    <lineage>
        <taxon>Bacteria</taxon>
        <taxon>Bacillati</taxon>
        <taxon>Bacillota</taxon>
        <taxon>Bacilli</taxon>
        <taxon>Bacillales</taxon>
        <taxon>Paenibacillaceae</taxon>
        <taxon>Paenibacillus</taxon>
    </lineage>
</organism>
<sequence length="66" mass="7311">MFDPESRRAKMAPADAYTRIGQAVCRSAKIGSFVECVDDLAERMIVGGTRVPYTVKSRPQRPHISS</sequence>
<dbReference type="Proteomes" id="UP000295636">
    <property type="component" value="Unassembled WGS sequence"/>
</dbReference>
<evidence type="ECO:0000313" key="1">
    <source>
        <dbReference type="EMBL" id="TDF94463.1"/>
    </source>
</evidence>